<dbReference type="CDD" id="cd01949">
    <property type="entry name" value="GGDEF"/>
    <property type="match status" value="1"/>
</dbReference>
<dbReference type="InterPro" id="IPR043128">
    <property type="entry name" value="Rev_trsase/Diguanyl_cyclase"/>
</dbReference>
<comment type="catalytic activity">
    <reaction evidence="2">
        <text>2 GTP = 3',3'-c-di-GMP + 2 diphosphate</text>
        <dbReference type="Rhea" id="RHEA:24898"/>
        <dbReference type="ChEBI" id="CHEBI:33019"/>
        <dbReference type="ChEBI" id="CHEBI:37565"/>
        <dbReference type="ChEBI" id="CHEBI:58805"/>
        <dbReference type="EC" id="2.7.7.65"/>
    </reaction>
</comment>
<evidence type="ECO:0000259" key="4">
    <source>
        <dbReference type="PROSITE" id="PS50887"/>
    </source>
</evidence>
<keyword evidence="3" id="KW-0812">Transmembrane</keyword>
<keyword evidence="6" id="KW-1185">Reference proteome</keyword>
<gene>
    <name evidence="5" type="ORF">CWS31_000265</name>
</gene>
<dbReference type="InterPro" id="IPR050469">
    <property type="entry name" value="Diguanylate_Cyclase"/>
</dbReference>
<evidence type="ECO:0000313" key="6">
    <source>
        <dbReference type="Proteomes" id="UP000815846"/>
    </source>
</evidence>
<comment type="caution">
    <text evidence="5">The sequence shown here is derived from an EMBL/GenBank/DDBJ whole genome shotgun (WGS) entry which is preliminary data.</text>
</comment>
<feature type="transmembrane region" description="Helical" evidence="3">
    <location>
        <begin position="69"/>
        <end position="85"/>
    </location>
</feature>
<name>A0ABY3N1R9_9GAMM</name>
<dbReference type="Pfam" id="PF00990">
    <property type="entry name" value="GGDEF"/>
    <property type="match status" value="1"/>
</dbReference>
<dbReference type="EC" id="2.7.7.65" evidence="1"/>
<feature type="transmembrane region" description="Helical" evidence="3">
    <location>
        <begin position="38"/>
        <end position="57"/>
    </location>
</feature>
<dbReference type="PANTHER" id="PTHR45138:SF9">
    <property type="entry name" value="DIGUANYLATE CYCLASE DGCM-RELATED"/>
    <property type="match status" value="1"/>
</dbReference>
<dbReference type="SMART" id="SM00267">
    <property type="entry name" value="GGDEF"/>
    <property type="match status" value="1"/>
</dbReference>
<dbReference type="NCBIfam" id="TIGR00254">
    <property type="entry name" value="GGDEF"/>
    <property type="match status" value="1"/>
</dbReference>
<dbReference type="Gene3D" id="3.30.70.270">
    <property type="match status" value="1"/>
</dbReference>
<feature type="domain" description="GGDEF" evidence="4">
    <location>
        <begin position="135"/>
        <end position="267"/>
    </location>
</feature>
<evidence type="ECO:0000313" key="5">
    <source>
        <dbReference type="EMBL" id="TYK67446.1"/>
    </source>
</evidence>
<dbReference type="EMBL" id="PJAI02000001">
    <property type="protein sequence ID" value="TYK67446.1"/>
    <property type="molecule type" value="Genomic_DNA"/>
</dbReference>
<proteinExistence type="predicted"/>
<dbReference type="PANTHER" id="PTHR45138">
    <property type="entry name" value="REGULATORY COMPONENTS OF SENSORY TRANSDUCTION SYSTEM"/>
    <property type="match status" value="1"/>
</dbReference>
<reference evidence="5 6" key="1">
    <citation type="submission" date="2019-08" db="EMBL/GenBank/DDBJ databases">
        <title>Microbe sample from Colwellia echini.</title>
        <authorList>
            <person name="Christiansen L."/>
            <person name="Pathiraja D."/>
            <person name="Schultz-Johansen M."/>
            <person name="Choi I.-G."/>
            <person name="Stougaard P."/>
        </authorList>
    </citation>
    <scope>NUCLEOTIDE SEQUENCE [LARGE SCALE GENOMIC DNA]</scope>
    <source>
        <strain evidence="5 6">A3</strain>
    </source>
</reference>
<sequence length="270" mass="30984">MFYLVFSGGVGNTGPLWIYIVAPVSVFIHGLKRGLIDIAVFITVISCIMFIPDELIVHAQYSTEFKLRLLYSFLTVTFLSSLYEYSRGQSFKHILELSKKYQQLAHFDPLTQLSNRRDALRILKREQARIARSNESLSIIICDIDHFKKVNDRYGHNAGDAVLRELAKLFTDSIREQDCVARWGGEEFLFILPQTLAVNANIIAEKIQNQLKHYVISYEDKSIKVTVSMGISQFTAEQSIDEVINRADKFLYQAKDSGRNQIFPKFENIT</sequence>
<accession>A0ABY3N1R9</accession>
<dbReference type="SUPFAM" id="SSF55073">
    <property type="entry name" value="Nucleotide cyclase"/>
    <property type="match status" value="1"/>
</dbReference>
<keyword evidence="3" id="KW-0472">Membrane</keyword>
<evidence type="ECO:0000256" key="1">
    <source>
        <dbReference type="ARBA" id="ARBA00012528"/>
    </source>
</evidence>
<evidence type="ECO:0000256" key="2">
    <source>
        <dbReference type="ARBA" id="ARBA00034247"/>
    </source>
</evidence>
<protein>
    <recommendedName>
        <fullName evidence="1">diguanylate cyclase</fullName>
        <ecNumber evidence="1">2.7.7.65</ecNumber>
    </recommendedName>
</protein>
<organism evidence="5 6">
    <name type="scientific">Colwellia echini</name>
    <dbReference type="NCBI Taxonomy" id="1982103"/>
    <lineage>
        <taxon>Bacteria</taxon>
        <taxon>Pseudomonadati</taxon>
        <taxon>Pseudomonadota</taxon>
        <taxon>Gammaproteobacteria</taxon>
        <taxon>Alteromonadales</taxon>
        <taxon>Colwelliaceae</taxon>
        <taxon>Colwellia</taxon>
    </lineage>
</organism>
<keyword evidence="3" id="KW-1133">Transmembrane helix</keyword>
<evidence type="ECO:0000256" key="3">
    <source>
        <dbReference type="SAM" id="Phobius"/>
    </source>
</evidence>
<dbReference type="InterPro" id="IPR029787">
    <property type="entry name" value="Nucleotide_cyclase"/>
</dbReference>
<dbReference type="PROSITE" id="PS50887">
    <property type="entry name" value="GGDEF"/>
    <property type="match status" value="1"/>
</dbReference>
<dbReference type="InterPro" id="IPR000160">
    <property type="entry name" value="GGDEF_dom"/>
</dbReference>
<dbReference type="Proteomes" id="UP000815846">
    <property type="component" value="Unassembled WGS sequence"/>
</dbReference>